<gene>
    <name evidence="1" type="ORF">LEP1GSC059_0351</name>
</gene>
<organism evidence="1 2">
    <name type="scientific">Leptospira noguchii serovar Panama str. CZ214</name>
    <dbReference type="NCBI Taxonomy" id="1001595"/>
    <lineage>
        <taxon>Bacteria</taxon>
        <taxon>Pseudomonadati</taxon>
        <taxon>Spirochaetota</taxon>
        <taxon>Spirochaetia</taxon>
        <taxon>Leptospirales</taxon>
        <taxon>Leptospiraceae</taxon>
        <taxon>Leptospira</taxon>
    </lineage>
</organism>
<evidence type="ECO:0000313" key="1">
    <source>
        <dbReference type="EMBL" id="EQA73427.1"/>
    </source>
</evidence>
<dbReference type="Proteomes" id="UP000015442">
    <property type="component" value="Unassembled WGS sequence"/>
</dbReference>
<accession>T0GWU9</accession>
<proteinExistence type="predicted"/>
<protein>
    <submittedName>
        <fullName evidence="1">Uncharacterized protein</fullName>
    </submittedName>
</protein>
<evidence type="ECO:0000313" key="2">
    <source>
        <dbReference type="Proteomes" id="UP000015442"/>
    </source>
</evidence>
<sequence length="47" mass="5889">MYCLSSYNSVFTVKALEIQMFFSEYYFWPLRMFYLSCVIQSRKYTFR</sequence>
<dbReference type="EMBL" id="AKWY02000004">
    <property type="protein sequence ID" value="EQA73427.1"/>
    <property type="molecule type" value="Genomic_DNA"/>
</dbReference>
<comment type="caution">
    <text evidence="1">The sequence shown here is derived from an EMBL/GenBank/DDBJ whole genome shotgun (WGS) entry which is preliminary data.</text>
</comment>
<dbReference type="AlphaFoldDB" id="T0GWU9"/>
<name>T0GWU9_9LEPT</name>
<reference evidence="1 2" key="1">
    <citation type="submission" date="2013-05" db="EMBL/GenBank/DDBJ databases">
        <authorList>
            <person name="Harkins D.M."/>
            <person name="Durkin A.S."/>
            <person name="Brinkac L.M."/>
            <person name="Haft D.H."/>
            <person name="Selengut J.D."/>
            <person name="Sanka R."/>
            <person name="DePew J."/>
            <person name="Purushe J."/>
            <person name="Hartskeerl R.A."/>
            <person name="Ahmed A."/>
            <person name="van der Linden H."/>
            <person name="Goris M.G.A."/>
            <person name="Vinetz J.M."/>
            <person name="Sutton G.G."/>
            <person name="Nierman W.C."/>
            <person name="Fouts D.E."/>
        </authorList>
    </citation>
    <scope>NUCLEOTIDE SEQUENCE [LARGE SCALE GENOMIC DNA]</scope>
    <source>
        <strain evidence="1 2">CZ214</strain>
    </source>
</reference>